<dbReference type="AlphaFoldDB" id="A0A5C7HN33"/>
<dbReference type="EMBL" id="VAHF01000007">
    <property type="protein sequence ID" value="TXG58443.1"/>
    <property type="molecule type" value="Genomic_DNA"/>
</dbReference>
<keyword evidence="2" id="KW-1185">Reference proteome</keyword>
<reference evidence="2" key="1">
    <citation type="journal article" date="2019" name="Gigascience">
        <title>De novo genome assembly of the endangered Acer yangbiense, a plant species with extremely small populations endemic to Yunnan Province, China.</title>
        <authorList>
            <person name="Yang J."/>
            <person name="Wariss H.M."/>
            <person name="Tao L."/>
            <person name="Zhang R."/>
            <person name="Yun Q."/>
            <person name="Hollingsworth P."/>
            <person name="Dao Z."/>
            <person name="Luo G."/>
            <person name="Guo H."/>
            <person name="Ma Y."/>
            <person name="Sun W."/>
        </authorList>
    </citation>
    <scope>NUCLEOTIDE SEQUENCE [LARGE SCALE GENOMIC DNA]</scope>
    <source>
        <strain evidence="2">cv. Malutang</strain>
    </source>
</reference>
<name>A0A5C7HN33_9ROSI</name>
<dbReference type="Proteomes" id="UP000323000">
    <property type="component" value="Chromosome 7"/>
</dbReference>
<organism evidence="1 2">
    <name type="scientific">Acer yangbiense</name>
    <dbReference type="NCBI Taxonomy" id="1000413"/>
    <lineage>
        <taxon>Eukaryota</taxon>
        <taxon>Viridiplantae</taxon>
        <taxon>Streptophyta</taxon>
        <taxon>Embryophyta</taxon>
        <taxon>Tracheophyta</taxon>
        <taxon>Spermatophyta</taxon>
        <taxon>Magnoliopsida</taxon>
        <taxon>eudicotyledons</taxon>
        <taxon>Gunneridae</taxon>
        <taxon>Pentapetalae</taxon>
        <taxon>rosids</taxon>
        <taxon>malvids</taxon>
        <taxon>Sapindales</taxon>
        <taxon>Sapindaceae</taxon>
        <taxon>Hippocastanoideae</taxon>
        <taxon>Acereae</taxon>
        <taxon>Acer</taxon>
    </lineage>
</organism>
<evidence type="ECO:0000313" key="1">
    <source>
        <dbReference type="EMBL" id="TXG58443.1"/>
    </source>
</evidence>
<sequence>MTLPSLSCACSSPPGAANVLDSVNFPYWRRFSYELLDEKLGEQSYHCAGFVIVGLALWSKILKVFEDISVSITKGKDVGGASFLSSSLCVGDLDFRVTDS</sequence>
<accession>A0A5C7HN33</accession>
<gene>
    <name evidence="1" type="ORF">EZV62_016272</name>
</gene>
<comment type="caution">
    <text evidence="1">The sequence shown here is derived from an EMBL/GenBank/DDBJ whole genome shotgun (WGS) entry which is preliminary data.</text>
</comment>
<proteinExistence type="predicted"/>
<evidence type="ECO:0000313" key="2">
    <source>
        <dbReference type="Proteomes" id="UP000323000"/>
    </source>
</evidence>
<protein>
    <submittedName>
        <fullName evidence="1">Uncharacterized protein</fullName>
    </submittedName>
</protein>